<dbReference type="InterPro" id="IPR036291">
    <property type="entry name" value="NAD(P)-bd_dom_sf"/>
</dbReference>
<organism evidence="2 3">
    <name type="scientific">Parasitella parasitica</name>
    <dbReference type="NCBI Taxonomy" id="35722"/>
    <lineage>
        <taxon>Eukaryota</taxon>
        <taxon>Fungi</taxon>
        <taxon>Fungi incertae sedis</taxon>
        <taxon>Mucoromycota</taxon>
        <taxon>Mucoromycotina</taxon>
        <taxon>Mucoromycetes</taxon>
        <taxon>Mucorales</taxon>
        <taxon>Mucorineae</taxon>
        <taxon>Mucoraceae</taxon>
        <taxon>Parasitella</taxon>
    </lineage>
</organism>
<dbReference type="Gene3D" id="3.40.50.720">
    <property type="entry name" value="NAD(P)-binding Rossmann-like Domain"/>
    <property type="match status" value="1"/>
</dbReference>
<dbReference type="Proteomes" id="UP000054107">
    <property type="component" value="Unassembled WGS sequence"/>
</dbReference>
<evidence type="ECO:0008006" key="4">
    <source>
        <dbReference type="Google" id="ProtNLM"/>
    </source>
</evidence>
<feature type="compositionally biased region" description="Low complexity" evidence="1">
    <location>
        <begin position="221"/>
        <end position="233"/>
    </location>
</feature>
<reference evidence="2 3" key="1">
    <citation type="submission" date="2014-09" db="EMBL/GenBank/DDBJ databases">
        <authorList>
            <person name="Ellenberger Sabrina"/>
        </authorList>
    </citation>
    <scope>NUCLEOTIDE SEQUENCE [LARGE SCALE GENOMIC DNA]</scope>
    <source>
        <strain evidence="2 3">CBS 412.66</strain>
    </source>
</reference>
<sequence length="393" mass="44644">MSSSDAATTKKIKYILITHGDSYLGQAIAMHIADQLDKGRGQLKTKHRAQVDYESQHAIREQIKVHIKTMIFNPFVATFGRMVECGKHVLDVAIREDVKRIVMISSYGVDALESSSEESPMAQFSMLESYMRHQHKYGSWVVYRIPFLQQYMYFWRLMFENKNAFGMPISQGDMLTSVNVKDVLDCVAIASLSKKSMVWTYREPHRHLQASTILPGGPDGGTSSSSDDSSQQTRAIKRVYELTSQPLSLATMAYAMSRALRKAGSGFDVDAAVISDEQLESYLKLVAKSAKNRTSSANNEEIQRIFDTITRFTDEPQQTVLKDREHQDSPDLYPCPADTLTPFCIHLIMSHFKVARNTMPPMVPNNDIRDITGRMPIQMDAFFMTNRRLFRPE</sequence>
<name>A0A0B7N782_9FUNG</name>
<evidence type="ECO:0000313" key="3">
    <source>
        <dbReference type="Proteomes" id="UP000054107"/>
    </source>
</evidence>
<keyword evidence="3" id="KW-1185">Reference proteome</keyword>
<dbReference type="OrthoDB" id="2223205at2759"/>
<evidence type="ECO:0000313" key="2">
    <source>
        <dbReference type="EMBL" id="CEP14243.1"/>
    </source>
</evidence>
<dbReference type="SUPFAM" id="SSF51735">
    <property type="entry name" value="NAD(P)-binding Rossmann-fold domains"/>
    <property type="match status" value="1"/>
</dbReference>
<accession>A0A0B7N782</accession>
<evidence type="ECO:0000256" key="1">
    <source>
        <dbReference type="SAM" id="MobiDB-lite"/>
    </source>
</evidence>
<proteinExistence type="predicted"/>
<feature type="region of interest" description="Disordered" evidence="1">
    <location>
        <begin position="210"/>
        <end position="233"/>
    </location>
</feature>
<dbReference type="EMBL" id="LN731097">
    <property type="protein sequence ID" value="CEP14243.1"/>
    <property type="molecule type" value="Genomic_DNA"/>
</dbReference>
<dbReference type="AlphaFoldDB" id="A0A0B7N782"/>
<protein>
    <recommendedName>
        <fullName evidence="4">NAD(P)-binding domain-containing protein</fullName>
    </recommendedName>
</protein>
<gene>
    <name evidence="2" type="primary">PARPA_08411.1 scaffold 32947</name>
</gene>